<name>A0ABU4RSK8_9GAMM</name>
<protein>
    <submittedName>
        <fullName evidence="4">GNAT family N-acetyltransferase</fullName>
    </submittedName>
</protein>
<dbReference type="InterPro" id="IPR050832">
    <property type="entry name" value="Bact_Acetyltransf"/>
</dbReference>
<gene>
    <name evidence="4" type="ORF">SCD92_00870</name>
</gene>
<proteinExistence type="predicted"/>
<dbReference type="InterPro" id="IPR016181">
    <property type="entry name" value="Acyl_CoA_acyltransferase"/>
</dbReference>
<dbReference type="Pfam" id="PF00583">
    <property type="entry name" value="Acetyltransf_1"/>
    <property type="match status" value="1"/>
</dbReference>
<organism evidence="4 5">
    <name type="scientific">Gilvimarinus gilvus</name>
    <dbReference type="NCBI Taxonomy" id="3058038"/>
    <lineage>
        <taxon>Bacteria</taxon>
        <taxon>Pseudomonadati</taxon>
        <taxon>Pseudomonadota</taxon>
        <taxon>Gammaproteobacteria</taxon>
        <taxon>Cellvibrionales</taxon>
        <taxon>Cellvibrionaceae</taxon>
        <taxon>Gilvimarinus</taxon>
    </lineage>
</organism>
<dbReference type="PROSITE" id="PS51186">
    <property type="entry name" value="GNAT"/>
    <property type="match status" value="1"/>
</dbReference>
<dbReference type="InterPro" id="IPR000182">
    <property type="entry name" value="GNAT_dom"/>
</dbReference>
<dbReference type="Gene3D" id="3.40.630.30">
    <property type="match status" value="1"/>
</dbReference>
<evidence type="ECO:0000259" key="3">
    <source>
        <dbReference type="PROSITE" id="PS51186"/>
    </source>
</evidence>
<sequence length="173" mass="18991">MQAPRVQLRAAGVGDAVAIASVQCDAWRAGYAGIMPSQVLEVMSVDDCANRWRAALAKPGRGCYKVAVCDGQIVAFATYGPARDHGFEGAELVALNVLPEFWRQGLGRELLVRIIAELKTAYSSLYLWVARDNIGARRFYETQGFTVSGQEKQHPEHGNIVETCYRLCLQSPS</sequence>
<dbReference type="EMBL" id="JAXAFO010000001">
    <property type="protein sequence ID" value="MDX6847889.1"/>
    <property type="molecule type" value="Genomic_DNA"/>
</dbReference>
<evidence type="ECO:0000256" key="1">
    <source>
        <dbReference type="ARBA" id="ARBA00022679"/>
    </source>
</evidence>
<accession>A0ABU4RSK8</accession>
<keyword evidence="1" id="KW-0808">Transferase</keyword>
<dbReference type="CDD" id="cd04301">
    <property type="entry name" value="NAT_SF"/>
    <property type="match status" value="1"/>
</dbReference>
<reference evidence="4 5" key="1">
    <citation type="submission" date="2023-11" db="EMBL/GenBank/DDBJ databases">
        <title>Gilvimarinus fulvus sp. nov., isolated from the surface of Kelp.</title>
        <authorList>
            <person name="Sun Y.Y."/>
            <person name="Gong Y."/>
            <person name="Du Z.J."/>
        </authorList>
    </citation>
    <scope>NUCLEOTIDE SEQUENCE [LARGE SCALE GENOMIC DNA]</scope>
    <source>
        <strain evidence="4 5">SDUM040013</strain>
    </source>
</reference>
<keyword evidence="2" id="KW-0012">Acyltransferase</keyword>
<dbReference type="Proteomes" id="UP001273505">
    <property type="component" value="Unassembled WGS sequence"/>
</dbReference>
<comment type="caution">
    <text evidence="4">The sequence shown here is derived from an EMBL/GenBank/DDBJ whole genome shotgun (WGS) entry which is preliminary data.</text>
</comment>
<evidence type="ECO:0000256" key="2">
    <source>
        <dbReference type="ARBA" id="ARBA00023315"/>
    </source>
</evidence>
<dbReference type="RefSeq" id="WP_302724486.1">
    <property type="nucleotide sequence ID" value="NZ_JAULRU010000797.1"/>
</dbReference>
<evidence type="ECO:0000313" key="5">
    <source>
        <dbReference type="Proteomes" id="UP001273505"/>
    </source>
</evidence>
<dbReference type="SUPFAM" id="SSF55729">
    <property type="entry name" value="Acyl-CoA N-acyltransferases (Nat)"/>
    <property type="match status" value="1"/>
</dbReference>
<evidence type="ECO:0000313" key="4">
    <source>
        <dbReference type="EMBL" id="MDX6847889.1"/>
    </source>
</evidence>
<dbReference type="PANTHER" id="PTHR43877">
    <property type="entry name" value="AMINOALKYLPHOSPHONATE N-ACETYLTRANSFERASE-RELATED-RELATED"/>
    <property type="match status" value="1"/>
</dbReference>
<feature type="domain" description="N-acetyltransferase" evidence="3">
    <location>
        <begin position="6"/>
        <end position="167"/>
    </location>
</feature>
<keyword evidence="5" id="KW-1185">Reference proteome</keyword>